<sequence>MRHVIPALLSWAALSGAAFAVGPAEIPSADIVILGEVHDNPAHHVAQAEAVAQVQPKAIVWEMLTEEQAKLVSPELIADASAMAGTLVWAEAGWPDFTMYHPIFAAAPDAATYGAAVPRAVASGAVKGVLADAFDAAAAYGLDRDLPTDQQATREAMQFAAHCDALPQNLLAGMVNVQRLRDATLARAALQALEDTGGPVVVITGNGHARKDWGVPHYLALVNPEATVWSIGQGEGGTMPDGGFDAIWDAAAPARADPCAAFK</sequence>
<accession>A0ABT1Z3L1</accession>
<dbReference type="Gene3D" id="3.40.50.11550">
    <property type="match status" value="1"/>
</dbReference>
<dbReference type="Proteomes" id="UP001165396">
    <property type="component" value="Unassembled WGS sequence"/>
</dbReference>
<gene>
    <name evidence="3" type="ORF">NTA49_14335</name>
</gene>
<protein>
    <submittedName>
        <fullName evidence="3">ChaN family lipoprotein</fullName>
    </submittedName>
</protein>
<name>A0ABT1Z3L1_9RHOB</name>
<organism evidence="3 4">
    <name type="scientific">Pseudosulfitobacter koreensis</name>
    <dbReference type="NCBI Taxonomy" id="2968472"/>
    <lineage>
        <taxon>Bacteria</taxon>
        <taxon>Pseudomonadati</taxon>
        <taxon>Pseudomonadota</taxon>
        <taxon>Alphaproteobacteria</taxon>
        <taxon>Rhodobacterales</taxon>
        <taxon>Roseobacteraceae</taxon>
        <taxon>Pseudosulfitobacter</taxon>
    </lineage>
</organism>
<dbReference type="CDD" id="cd14727">
    <property type="entry name" value="ChanN-like"/>
    <property type="match status" value="1"/>
</dbReference>
<evidence type="ECO:0000256" key="1">
    <source>
        <dbReference type="SAM" id="SignalP"/>
    </source>
</evidence>
<evidence type="ECO:0000313" key="4">
    <source>
        <dbReference type="Proteomes" id="UP001165396"/>
    </source>
</evidence>
<evidence type="ECO:0000313" key="3">
    <source>
        <dbReference type="EMBL" id="MCR8827716.1"/>
    </source>
</evidence>
<keyword evidence="3" id="KW-0449">Lipoprotein</keyword>
<dbReference type="SUPFAM" id="SSF159501">
    <property type="entry name" value="EreA/ChaN-like"/>
    <property type="match status" value="1"/>
</dbReference>
<feature type="chain" id="PRO_5045956587" evidence="1">
    <location>
        <begin position="21"/>
        <end position="263"/>
    </location>
</feature>
<keyword evidence="1" id="KW-0732">Signal</keyword>
<keyword evidence="4" id="KW-1185">Reference proteome</keyword>
<proteinExistence type="predicted"/>
<feature type="signal peptide" evidence="1">
    <location>
        <begin position="1"/>
        <end position="20"/>
    </location>
</feature>
<evidence type="ECO:0000259" key="2">
    <source>
        <dbReference type="Pfam" id="PF04187"/>
    </source>
</evidence>
<dbReference type="RefSeq" id="WP_258295484.1">
    <property type="nucleotide sequence ID" value="NZ_JANKJG010000011.1"/>
</dbReference>
<dbReference type="Pfam" id="PF04187">
    <property type="entry name" value="Cofac_haem_bdg"/>
    <property type="match status" value="1"/>
</dbReference>
<reference evidence="3" key="1">
    <citation type="submission" date="2022-07" db="EMBL/GenBank/DDBJ databases">
        <title>Pseudosulfitobacter sp. strain AP-MA-4, whole genome sequence.</title>
        <authorList>
            <person name="Jiang Y."/>
        </authorList>
    </citation>
    <scope>NUCLEOTIDE SEQUENCE</scope>
    <source>
        <strain evidence="3">AP-MA-4</strain>
    </source>
</reference>
<comment type="caution">
    <text evidence="3">The sequence shown here is derived from an EMBL/GenBank/DDBJ whole genome shotgun (WGS) entry which is preliminary data.</text>
</comment>
<dbReference type="InterPro" id="IPR007314">
    <property type="entry name" value="Cofac_haem-bd_dom"/>
</dbReference>
<dbReference type="EMBL" id="JANKJG010000011">
    <property type="protein sequence ID" value="MCR8827716.1"/>
    <property type="molecule type" value="Genomic_DNA"/>
</dbReference>
<feature type="domain" description="Haem-binding uptake Tiki superfamily ChaN" evidence="2">
    <location>
        <begin position="25"/>
        <end position="219"/>
    </location>
</feature>